<dbReference type="Pfam" id="PF01055">
    <property type="entry name" value="Glyco_hydro_31_2nd"/>
    <property type="match status" value="1"/>
</dbReference>
<keyword evidence="3 6" id="KW-0326">Glycosidase</keyword>
<dbReference type="GO" id="GO:0030246">
    <property type="term" value="F:carbohydrate binding"/>
    <property type="evidence" value="ECO:0007669"/>
    <property type="project" value="InterPro"/>
</dbReference>
<dbReference type="AlphaFoldDB" id="A0A921ERL0"/>
<dbReference type="GO" id="GO:0061634">
    <property type="term" value="F:alpha-D-xyloside xylohydrolase"/>
    <property type="evidence" value="ECO:0007669"/>
    <property type="project" value="UniProtKB-EC"/>
</dbReference>
<comment type="catalytic activity">
    <reaction evidence="4">
        <text>Hydrolysis of terminal, non-reducing alpha-D-xylose residues with release of alpha-D-xylose.</text>
        <dbReference type="EC" id="3.2.1.177"/>
    </reaction>
</comment>
<dbReference type="Gene3D" id="2.60.40.1180">
    <property type="entry name" value="Golgi alpha-mannosidase II"/>
    <property type="match status" value="2"/>
</dbReference>
<evidence type="ECO:0000256" key="2">
    <source>
        <dbReference type="ARBA" id="ARBA00022801"/>
    </source>
</evidence>
<evidence type="ECO:0000256" key="4">
    <source>
        <dbReference type="ARBA" id="ARBA00052064"/>
    </source>
</evidence>
<proteinExistence type="inferred from homology"/>
<dbReference type="PANTHER" id="PTHR43053">
    <property type="entry name" value="GLYCOSIDASE FAMILY 31"/>
    <property type="match status" value="1"/>
</dbReference>
<evidence type="ECO:0000259" key="8">
    <source>
        <dbReference type="Pfam" id="PF13802"/>
    </source>
</evidence>
<evidence type="ECO:0000256" key="6">
    <source>
        <dbReference type="RuleBase" id="RU361185"/>
    </source>
</evidence>
<dbReference type="InterPro" id="IPR011013">
    <property type="entry name" value="Gal_mutarotase_sf_dom"/>
</dbReference>
<sequence length="748" mass="82521">MKFTDGYWMLRPGHKALYPRHVDEVVATDSTLTAHAPTAVIETRGDTLNCPQLTITVDSPAEGVIGVTIEHWTQLDAGPRFDLRGDASVEIVEDGDVYRLTSGSLTATLNKQAPWGLSFDGESRHLTSSTGRAPAAITNADGEHFVREQLAIAPGEKLFGLGERFGPFVKNGQTVDIWMSDGGTSSEQAYKNVPFYLSSRGYGVLVDSPDRVSFELASEFASRAQFSVPGQKLRYLVIDGPTPADVLRRYTALTGRPARVPAWSYGLWLSTSFTTNYDEATVTSFVEGMAERDLPLSVFHFDCFWMRGFHWSDFTWDPATFPDPEGMLARLRQRGLKLSAWINPYIARRSAMFDEGVEGGYFVRRPDGSVWQWDMWQAGMALVDFTNSAAVEWYVGKLRGVLGQGIDCFKTDFGERIPTDVVWHDGSDPQLMHNYYTHLYNKAVFDLLVEERGEGEAVLFARSATVGGQQFPVHWGGDCESTFSAMAESLRGGLSLALSGFGYWSHDIGGFEGVPDAKVFKRWLAFGLLSSHSRLHGSDSYRVPWAFDEEAVDVARKFTKLKLSLMPYIGQLGELAHREGLPVVRPMLLEFPEDPSAVGLDLQYMLGDQLLVAPVFTEDGEVTYYVPKGRWTKLLDDAVVEGPGWFTEVHGFDSLPLLVRPGSVLPRGAVDDRPDYDWADGVVLEAYEFEVGTSRTVTIPRPDGSAVAVEVSADGEGIRACSTDAGWSLKVGDVVAEARDGVAVVAWK</sequence>
<evidence type="ECO:0000259" key="9">
    <source>
        <dbReference type="Pfam" id="PF21365"/>
    </source>
</evidence>
<evidence type="ECO:0000256" key="5">
    <source>
        <dbReference type="ARBA" id="ARBA00066962"/>
    </source>
</evidence>
<dbReference type="CDD" id="cd14752">
    <property type="entry name" value="GH31_N"/>
    <property type="match status" value="1"/>
</dbReference>
<accession>A0A921ERL0</accession>
<dbReference type="SUPFAM" id="SSF51011">
    <property type="entry name" value="Glycosyl hydrolase domain"/>
    <property type="match status" value="1"/>
</dbReference>
<evidence type="ECO:0000256" key="3">
    <source>
        <dbReference type="ARBA" id="ARBA00023295"/>
    </source>
</evidence>
<dbReference type="Proteomes" id="UP000712713">
    <property type="component" value="Unassembled WGS sequence"/>
</dbReference>
<dbReference type="CDD" id="cd06593">
    <property type="entry name" value="GH31_xylosidase_YicI"/>
    <property type="match status" value="1"/>
</dbReference>
<reference evidence="10" key="2">
    <citation type="submission" date="2021-09" db="EMBL/GenBank/DDBJ databases">
        <authorList>
            <person name="Gilroy R."/>
        </authorList>
    </citation>
    <scope>NUCLEOTIDE SEQUENCE</scope>
    <source>
        <strain evidence="10">ChiGjej3B3-7470</strain>
    </source>
</reference>
<dbReference type="InterPro" id="IPR048395">
    <property type="entry name" value="Glyco_hydro_31_C"/>
</dbReference>
<dbReference type="SUPFAM" id="SSF74650">
    <property type="entry name" value="Galactose mutarotase-like"/>
    <property type="match status" value="1"/>
</dbReference>
<feature type="domain" description="Glycoside hydrolase family 31 N-terminal" evidence="8">
    <location>
        <begin position="54"/>
        <end position="215"/>
    </location>
</feature>
<evidence type="ECO:0000256" key="1">
    <source>
        <dbReference type="ARBA" id="ARBA00007806"/>
    </source>
</evidence>
<dbReference type="InterPro" id="IPR017853">
    <property type="entry name" value="GH"/>
</dbReference>
<dbReference type="Pfam" id="PF21365">
    <property type="entry name" value="Glyco_hydro_31_3rd"/>
    <property type="match status" value="1"/>
</dbReference>
<dbReference type="Gene3D" id="2.60.40.1760">
    <property type="entry name" value="glycosyl hydrolase (family 31)"/>
    <property type="match status" value="1"/>
</dbReference>
<keyword evidence="2 6" id="KW-0378">Hydrolase</keyword>
<dbReference type="EC" id="3.2.1.177" evidence="5"/>
<reference evidence="10" key="1">
    <citation type="journal article" date="2021" name="PeerJ">
        <title>Extensive microbial diversity within the chicken gut microbiome revealed by metagenomics and culture.</title>
        <authorList>
            <person name="Gilroy R."/>
            <person name="Ravi A."/>
            <person name="Getino M."/>
            <person name="Pursley I."/>
            <person name="Horton D.L."/>
            <person name="Alikhan N.F."/>
            <person name="Baker D."/>
            <person name="Gharbi K."/>
            <person name="Hall N."/>
            <person name="Watson M."/>
            <person name="Adriaenssens E.M."/>
            <person name="Foster-Nyarko E."/>
            <person name="Jarju S."/>
            <person name="Secka A."/>
            <person name="Antonio M."/>
            <person name="Oren A."/>
            <person name="Chaudhuri R.R."/>
            <person name="La Ragione R."/>
            <person name="Hildebrand F."/>
            <person name="Pallen M.J."/>
        </authorList>
    </citation>
    <scope>NUCLEOTIDE SEQUENCE</scope>
    <source>
        <strain evidence="10">ChiGjej3B3-7470</strain>
    </source>
</reference>
<evidence type="ECO:0000313" key="10">
    <source>
        <dbReference type="EMBL" id="HJE52201.1"/>
    </source>
</evidence>
<dbReference type="Pfam" id="PF13802">
    <property type="entry name" value="Gal_mutarotas_2"/>
    <property type="match status" value="1"/>
</dbReference>
<name>A0A921ERL0_9ACTN</name>
<feature type="domain" description="Glycoside hydrolase family 31 TIM barrel" evidence="7">
    <location>
        <begin position="257"/>
        <end position="569"/>
    </location>
</feature>
<dbReference type="Gene3D" id="3.20.20.80">
    <property type="entry name" value="Glycosidases"/>
    <property type="match status" value="1"/>
</dbReference>
<evidence type="ECO:0000259" key="7">
    <source>
        <dbReference type="Pfam" id="PF01055"/>
    </source>
</evidence>
<protein>
    <recommendedName>
        <fullName evidence="5">alpha-D-xyloside xylohydrolase</fullName>
        <ecNumber evidence="5">3.2.1.177</ecNumber>
    </recommendedName>
</protein>
<organism evidence="10 11">
    <name type="scientific">Tessaracoccus flavescens</name>
    <dbReference type="NCBI Taxonomy" id="399497"/>
    <lineage>
        <taxon>Bacteria</taxon>
        <taxon>Bacillati</taxon>
        <taxon>Actinomycetota</taxon>
        <taxon>Actinomycetes</taxon>
        <taxon>Propionibacteriales</taxon>
        <taxon>Propionibacteriaceae</taxon>
        <taxon>Tessaracoccus</taxon>
    </lineage>
</organism>
<dbReference type="PANTHER" id="PTHR43053:SF4">
    <property type="entry name" value="MYOGENESIS-REGULATING GLYCOSIDASE"/>
    <property type="match status" value="1"/>
</dbReference>
<comment type="caution">
    <text evidence="10">The sequence shown here is derived from an EMBL/GenBank/DDBJ whole genome shotgun (WGS) entry which is preliminary data.</text>
</comment>
<dbReference type="InterPro" id="IPR000322">
    <property type="entry name" value="Glyco_hydro_31_TIM"/>
</dbReference>
<dbReference type="NCBIfam" id="NF007940">
    <property type="entry name" value="PRK10658.1"/>
    <property type="match status" value="1"/>
</dbReference>
<feature type="domain" description="Glycosyl hydrolase family 31 C-terminal" evidence="9">
    <location>
        <begin position="580"/>
        <end position="665"/>
    </location>
</feature>
<gene>
    <name evidence="10" type="primary">yicI</name>
    <name evidence="10" type="ORF">K8V15_09570</name>
</gene>
<dbReference type="InterPro" id="IPR013780">
    <property type="entry name" value="Glyco_hydro_b"/>
</dbReference>
<dbReference type="EMBL" id="DYZF01000244">
    <property type="protein sequence ID" value="HJE52201.1"/>
    <property type="molecule type" value="Genomic_DNA"/>
</dbReference>
<dbReference type="InterPro" id="IPR025887">
    <property type="entry name" value="Glyco_hydro_31_N_dom"/>
</dbReference>
<dbReference type="SUPFAM" id="SSF117125">
    <property type="entry name" value="Putative glucosidase YicI, C-terminal domain"/>
    <property type="match status" value="1"/>
</dbReference>
<dbReference type="InterPro" id="IPR050985">
    <property type="entry name" value="Alpha-glycosidase_related"/>
</dbReference>
<dbReference type="FunFam" id="3.20.20.80:FF:000053">
    <property type="entry name" value="Alpha-xylosidase YicI"/>
    <property type="match status" value="1"/>
</dbReference>
<dbReference type="SUPFAM" id="SSF51445">
    <property type="entry name" value="(Trans)glycosidases"/>
    <property type="match status" value="1"/>
</dbReference>
<dbReference type="GO" id="GO:0005975">
    <property type="term" value="P:carbohydrate metabolic process"/>
    <property type="evidence" value="ECO:0007669"/>
    <property type="project" value="InterPro"/>
</dbReference>
<evidence type="ECO:0000313" key="11">
    <source>
        <dbReference type="Proteomes" id="UP000712713"/>
    </source>
</evidence>
<comment type="similarity">
    <text evidence="1 6">Belongs to the glycosyl hydrolase 31 family.</text>
</comment>